<sequence length="157" mass="17634">MTSPNRMDTLLTREIDTPTGHVILVDDDLDVPSGVYMNSGGYASFSINNKLVPVHQYVMGTYGSGNGVYVDHINRNKLDNRRSNLRLLTPAESNLNRKDYRRKLKLPPNVYRNGSGFSAEVVRNKKRNYLGTFPTPEEASAAAVAFKESNDPEWSLR</sequence>
<protein>
    <submittedName>
        <fullName evidence="2">HNH endonuclease</fullName>
    </submittedName>
</protein>
<dbReference type="SUPFAM" id="SSF54171">
    <property type="entry name" value="DNA-binding domain"/>
    <property type="match status" value="1"/>
</dbReference>
<dbReference type="Pfam" id="PF13392">
    <property type="entry name" value="HNH_3"/>
    <property type="match status" value="1"/>
</dbReference>
<name>A0AAU7GW81_9CAUD</name>
<organism evidence="2">
    <name type="scientific">Streptomyces phage Abafar</name>
    <dbReference type="NCBI Taxonomy" id="3158855"/>
    <lineage>
        <taxon>Viruses</taxon>
        <taxon>Duplodnaviria</taxon>
        <taxon>Heunggongvirae</taxon>
        <taxon>Uroviricota</taxon>
        <taxon>Caudoviricetes</taxon>
    </lineage>
</organism>
<dbReference type="GO" id="GO:0003677">
    <property type="term" value="F:DNA binding"/>
    <property type="evidence" value="ECO:0007669"/>
    <property type="project" value="InterPro"/>
</dbReference>
<dbReference type="GO" id="GO:0004519">
    <property type="term" value="F:endonuclease activity"/>
    <property type="evidence" value="ECO:0007669"/>
    <property type="project" value="UniProtKB-KW"/>
</dbReference>
<reference evidence="2" key="1">
    <citation type="submission" date="2024-05" db="EMBL/GenBank/DDBJ databases">
        <title>Isolation and characterization of the new Streptomyces phages Kamino, Geonosis, Abafar and Scarif infecting a broad range of host species.</title>
        <authorList>
            <person name="Rackow B."/>
            <person name="Rolland C."/>
            <person name="Mohnen I."/>
            <person name="Wittmann J."/>
            <person name="Muesken M."/>
            <person name="Overmann J."/>
            <person name="Frunzke J."/>
        </authorList>
    </citation>
    <scope>NUCLEOTIDE SEQUENCE</scope>
</reference>
<dbReference type="EMBL" id="PP750865">
    <property type="protein sequence ID" value="XBM94945.1"/>
    <property type="molecule type" value="Genomic_DNA"/>
</dbReference>
<dbReference type="Gene3D" id="3.90.75.20">
    <property type="match status" value="1"/>
</dbReference>
<keyword evidence="2" id="KW-0255">Endonuclease</keyword>
<dbReference type="SUPFAM" id="SSF54060">
    <property type="entry name" value="His-Me finger endonucleases"/>
    <property type="match status" value="1"/>
</dbReference>
<keyword evidence="2" id="KW-0378">Hydrolase</keyword>
<dbReference type="InterPro" id="IPR003615">
    <property type="entry name" value="HNH_nuc"/>
</dbReference>
<gene>
    <name evidence="2" type="ORF">Abafar_00052</name>
</gene>
<dbReference type="InterPro" id="IPR044925">
    <property type="entry name" value="His-Me_finger_sf"/>
</dbReference>
<proteinExistence type="predicted"/>
<evidence type="ECO:0000259" key="1">
    <source>
        <dbReference type="Pfam" id="PF13392"/>
    </source>
</evidence>
<keyword evidence="2" id="KW-0540">Nuclease</keyword>
<accession>A0AAU7GW81</accession>
<feature type="domain" description="HNH nuclease" evidence="1">
    <location>
        <begin position="66"/>
        <end position="93"/>
    </location>
</feature>
<dbReference type="InterPro" id="IPR016177">
    <property type="entry name" value="DNA-bd_dom_sf"/>
</dbReference>
<evidence type="ECO:0000313" key="2">
    <source>
        <dbReference type="EMBL" id="XBM94945.1"/>
    </source>
</evidence>